<protein>
    <submittedName>
        <fullName evidence="2">Uncharacterized protein</fullName>
    </submittedName>
</protein>
<dbReference type="RefSeq" id="WP_129600983.1">
    <property type="nucleotide sequence ID" value="NZ_SBLB01000001.1"/>
</dbReference>
<proteinExistence type="predicted"/>
<name>A0A4Q2UVC2_9BACT</name>
<organism evidence="2 3">
    <name type="scientific">Spirosoma sordidisoli</name>
    <dbReference type="NCBI Taxonomy" id="2502893"/>
    <lineage>
        <taxon>Bacteria</taxon>
        <taxon>Pseudomonadati</taxon>
        <taxon>Bacteroidota</taxon>
        <taxon>Cytophagia</taxon>
        <taxon>Cytophagales</taxon>
        <taxon>Cytophagaceae</taxon>
        <taxon>Spirosoma</taxon>
    </lineage>
</organism>
<reference evidence="2 3" key="1">
    <citation type="submission" date="2019-01" db="EMBL/GenBank/DDBJ databases">
        <title>Spirosoma flava sp. nov., a propanil-degrading bacterium isolated from herbicide-contaminated soil.</title>
        <authorList>
            <person name="Zhang L."/>
            <person name="Jiang J.-D."/>
        </authorList>
    </citation>
    <scope>NUCLEOTIDE SEQUENCE [LARGE SCALE GENOMIC DNA]</scope>
    <source>
        <strain evidence="2 3">TY50</strain>
    </source>
</reference>
<evidence type="ECO:0000313" key="3">
    <source>
        <dbReference type="Proteomes" id="UP000290407"/>
    </source>
</evidence>
<dbReference type="AlphaFoldDB" id="A0A4Q2UVC2"/>
<sequence length="100" mass="11094">MIKVGAIHVSERGYGQELTGINAEKQAPGMNAEAIHLSDEPGPTSNNQVETIDKKTNESASYDKCLVPAFMPEKKDHIRQDPTQKNRPKKRTSQPATTYE</sequence>
<feature type="region of interest" description="Disordered" evidence="1">
    <location>
        <begin position="24"/>
        <end position="100"/>
    </location>
</feature>
<accession>A0A4Q2UVC2</accession>
<evidence type="ECO:0000256" key="1">
    <source>
        <dbReference type="SAM" id="MobiDB-lite"/>
    </source>
</evidence>
<evidence type="ECO:0000313" key="2">
    <source>
        <dbReference type="EMBL" id="RYC71961.1"/>
    </source>
</evidence>
<keyword evidence="3" id="KW-1185">Reference proteome</keyword>
<feature type="compositionally biased region" description="Basic and acidic residues" evidence="1">
    <location>
        <begin position="72"/>
        <end position="84"/>
    </location>
</feature>
<dbReference type="EMBL" id="SBLB01000001">
    <property type="protein sequence ID" value="RYC71961.1"/>
    <property type="molecule type" value="Genomic_DNA"/>
</dbReference>
<gene>
    <name evidence="2" type="ORF">EQG79_07515</name>
</gene>
<comment type="caution">
    <text evidence="2">The sequence shown here is derived from an EMBL/GenBank/DDBJ whole genome shotgun (WGS) entry which is preliminary data.</text>
</comment>
<dbReference type="Proteomes" id="UP000290407">
    <property type="component" value="Unassembled WGS sequence"/>
</dbReference>